<sequence>MIKIIILSPLFFFFFHSPIETNNLRNDENIIKKQSYNSLPTGSVPYKKYYGGNSTCNEDGCSRIRVKTSRSSTSDVIVTIKKGGKVVKHAYIKAGGTYTFSMPNGTYQTFFYYGRDWNPNKKMKGGQIIGGFNYNEDFGKDSPQDLYDNILTYELILQTNGNFSTRPSSASEAL</sequence>
<protein>
    <submittedName>
        <fullName evidence="1">Uncharacterized protein</fullName>
    </submittedName>
</protein>
<reference evidence="1 2" key="1">
    <citation type="submission" date="2023-12" db="EMBL/GenBank/DDBJ databases">
        <title>Genomic sequences of Capnocytophaga and Parvimonas strains.</title>
        <authorList>
            <person name="Watt R.M."/>
            <person name="Wang M."/>
            <person name="Yang T."/>
            <person name="Tong W.M."/>
        </authorList>
    </citation>
    <scope>NUCLEOTIDE SEQUENCE [LARGE SCALE GENOMIC DNA]</scope>
    <source>
        <strain evidence="1 2">CCUG 13096</strain>
    </source>
</reference>
<dbReference type="RefSeq" id="WP_323983688.1">
    <property type="nucleotide sequence ID" value="NZ_JAYKBW010000010.1"/>
</dbReference>
<evidence type="ECO:0000313" key="2">
    <source>
        <dbReference type="Proteomes" id="UP001311730"/>
    </source>
</evidence>
<keyword evidence="2" id="KW-1185">Reference proteome</keyword>
<dbReference type="Proteomes" id="UP001311730">
    <property type="component" value="Unassembled WGS sequence"/>
</dbReference>
<dbReference type="EMBL" id="JAYKBW010000010">
    <property type="protein sequence ID" value="MEB3075509.1"/>
    <property type="molecule type" value="Genomic_DNA"/>
</dbReference>
<gene>
    <name evidence="1" type="ORF">VJJ08_09395</name>
</gene>
<comment type="caution">
    <text evidence="1">The sequence shown here is derived from an EMBL/GenBank/DDBJ whole genome shotgun (WGS) entry which is preliminary data.</text>
</comment>
<proteinExistence type="predicted"/>
<name>A0ABU5Z991_9FLAO</name>
<accession>A0ABU5Z991</accession>
<evidence type="ECO:0000313" key="1">
    <source>
        <dbReference type="EMBL" id="MEB3075509.1"/>
    </source>
</evidence>
<organism evidence="1 2">
    <name type="scientific">Capnocytophaga gingivalis</name>
    <dbReference type="NCBI Taxonomy" id="1017"/>
    <lineage>
        <taxon>Bacteria</taxon>
        <taxon>Pseudomonadati</taxon>
        <taxon>Bacteroidota</taxon>
        <taxon>Flavobacteriia</taxon>
        <taxon>Flavobacteriales</taxon>
        <taxon>Flavobacteriaceae</taxon>
        <taxon>Capnocytophaga</taxon>
    </lineage>
</organism>